<dbReference type="EMBL" id="BQNB010019128">
    <property type="protein sequence ID" value="GJT82011.1"/>
    <property type="molecule type" value="Genomic_DNA"/>
</dbReference>
<dbReference type="Proteomes" id="UP001151760">
    <property type="component" value="Unassembled WGS sequence"/>
</dbReference>
<organism evidence="2 3">
    <name type="scientific">Tanacetum coccineum</name>
    <dbReference type="NCBI Taxonomy" id="301880"/>
    <lineage>
        <taxon>Eukaryota</taxon>
        <taxon>Viridiplantae</taxon>
        <taxon>Streptophyta</taxon>
        <taxon>Embryophyta</taxon>
        <taxon>Tracheophyta</taxon>
        <taxon>Spermatophyta</taxon>
        <taxon>Magnoliopsida</taxon>
        <taxon>eudicotyledons</taxon>
        <taxon>Gunneridae</taxon>
        <taxon>Pentapetalae</taxon>
        <taxon>asterids</taxon>
        <taxon>campanulids</taxon>
        <taxon>Asterales</taxon>
        <taxon>Asteraceae</taxon>
        <taxon>Asteroideae</taxon>
        <taxon>Anthemideae</taxon>
        <taxon>Anthemidinae</taxon>
        <taxon>Tanacetum</taxon>
    </lineage>
</organism>
<evidence type="ECO:0000313" key="2">
    <source>
        <dbReference type="EMBL" id="GJT82011.1"/>
    </source>
</evidence>
<sequence length="172" mass="19115">MTNSKSFNKSPKHRALYHALMESILEDEDAMDKGVADELKKKKPYDDDKDEGPFAGSDQGLKRQRTSKETKTSKKASTIKDSSKGKSPATSLKSSKSGKSTKDQVVEPIFIQDSHNAEHDDVKLNYADMPIDWGEDLGNTDEQPKNVWYKNSSSDSSPDSCRAGLQSLERDV</sequence>
<proteinExistence type="predicted"/>
<keyword evidence="3" id="KW-1185">Reference proteome</keyword>
<protein>
    <submittedName>
        <fullName evidence="2">Uncharacterized protein</fullName>
    </submittedName>
</protein>
<evidence type="ECO:0000313" key="3">
    <source>
        <dbReference type="Proteomes" id="UP001151760"/>
    </source>
</evidence>
<evidence type="ECO:0000256" key="1">
    <source>
        <dbReference type="SAM" id="MobiDB-lite"/>
    </source>
</evidence>
<name>A0ABQ5H2E4_9ASTR</name>
<reference evidence="2" key="1">
    <citation type="journal article" date="2022" name="Int. J. Mol. Sci.">
        <title>Draft Genome of Tanacetum Coccineum: Genomic Comparison of Closely Related Tanacetum-Family Plants.</title>
        <authorList>
            <person name="Yamashiro T."/>
            <person name="Shiraishi A."/>
            <person name="Nakayama K."/>
            <person name="Satake H."/>
        </authorList>
    </citation>
    <scope>NUCLEOTIDE SEQUENCE</scope>
</reference>
<feature type="region of interest" description="Disordered" evidence="1">
    <location>
        <begin position="31"/>
        <end position="172"/>
    </location>
</feature>
<accession>A0ABQ5H2E4</accession>
<gene>
    <name evidence="2" type="ORF">Tco_1056353</name>
</gene>
<comment type="caution">
    <text evidence="2">The sequence shown here is derived from an EMBL/GenBank/DDBJ whole genome shotgun (WGS) entry which is preliminary data.</text>
</comment>
<feature type="compositionally biased region" description="Basic and acidic residues" evidence="1">
    <location>
        <begin position="31"/>
        <end position="46"/>
    </location>
</feature>
<reference evidence="2" key="2">
    <citation type="submission" date="2022-01" db="EMBL/GenBank/DDBJ databases">
        <authorList>
            <person name="Yamashiro T."/>
            <person name="Shiraishi A."/>
            <person name="Satake H."/>
            <person name="Nakayama K."/>
        </authorList>
    </citation>
    <scope>NUCLEOTIDE SEQUENCE</scope>
</reference>